<organism evidence="1 2">
    <name type="scientific">Streptomyces bungoensis</name>
    <dbReference type="NCBI Taxonomy" id="285568"/>
    <lineage>
        <taxon>Bacteria</taxon>
        <taxon>Bacillati</taxon>
        <taxon>Actinomycetota</taxon>
        <taxon>Actinomycetes</taxon>
        <taxon>Kitasatosporales</taxon>
        <taxon>Streptomycetaceae</taxon>
        <taxon>Streptomyces</taxon>
    </lineage>
</organism>
<dbReference type="AlphaFoldDB" id="A0A101T194"/>
<comment type="caution">
    <text evidence="1">The sequence shown here is derived from an EMBL/GenBank/DDBJ whole genome shotgun (WGS) entry which is preliminary data.</text>
</comment>
<evidence type="ECO:0000313" key="1">
    <source>
        <dbReference type="EMBL" id="KUN83917.1"/>
    </source>
</evidence>
<dbReference type="Proteomes" id="UP000053024">
    <property type="component" value="Unassembled WGS sequence"/>
</dbReference>
<evidence type="ECO:0000313" key="2">
    <source>
        <dbReference type="Proteomes" id="UP000053024"/>
    </source>
</evidence>
<reference evidence="1 2" key="1">
    <citation type="submission" date="2015-10" db="EMBL/GenBank/DDBJ databases">
        <title>Draft genome sequence of Streptomyces bungoensis DSM 41781, type strain for the species Streptomyces bungoensis.</title>
        <authorList>
            <person name="Ruckert C."/>
            <person name="Winkler A."/>
            <person name="Kalinowski J."/>
            <person name="Kampfer P."/>
            <person name="Glaeser S."/>
        </authorList>
    </citation>
    <scope>NUCLEOTIDE SEQUENCE [LARGE SCALE GENOMIC DNA]</scope>
    <source>
        <strain evidence="1 2">DSM 41781</strain>
    </source>
</reference>
<protein>
    <submittedName>
        <fullName evidence="1">Uncharacterized protein</fullName>
    </submittedName>
</protein>
<proteinExistence type="predicted"/>
<gene>
    <name evidence="1" type="ORF">AQJ66_17290</name>
</gene>
<dbReference type="EMBL" id="LMWX01000025">
    <property type="protein sequence ID" value="KUN83917.1"/>
    <property type="molecule type" value="Genomic_DNA"/>
</dbReference>
<accession>A0A101T194</accession>
<sequence length="82" mass="9255">MGASRVSRAPDCYPPSIGIYDISDAVFHVKHGSHHLISQCIDLHLRHPDERDQFGDTRIGHDAWRGRSFMPARDANHFACTT</sequence>
<name>A0A101T194_9ACTN</name>
<keyword evidence="2" id="KW-1185">Reference proteome</keyword>